<protein>
    <submittedName>
        <fullName evidence="6">RpiR family transcriptional regulator</fullName>
    </submittedName>
</protein>
<dbReference type="SUPFAM" id="SSF46689">
    <property type="entry name" value="Homeodomain-like"/>
    <property type="match status" value="1"/>
</dbReference>
<accession>A0A561CX20</accession>
<dbReference type="Pfam" id="PF01418">
    <property type="entry name" value="HTH_6"/>
    <property type="match status" value="1"/>
</dbReference>
<reference evidence="6 7" key="1">
    <citation type="submission" date="2019-06" db="EMBL/GenBank/DDBJ databases">
        <title>Sorghum-associated microbial communities from plants grown in Nebraska, USA.</title>
        <authorList>
            <person name="Schachtman D."/>
        </authorList>
    </citation>
    <scope>NUCLEOTIDE SEQUENCE [LARGE SCALE GENOMIC DNA]</scope>
    <source>
        <strain evidence="6 7">2482</strain>
    </source>
</reference>
<feature type="domain" description="HTH rpiR-type" evidence="4">
    <location>
        <begin position="10"/>
        <end position="86"/>
    </location>
</feature>
<dbReference type="SUPFAM" id="SSF53697">
    <property type="entry name" value="SIS domain"/>
    <property type="match status" value="1"/>
</dbReference>
<keyword evidence="7" id="KW-1185">Reference proteome</keyword>
<dbReference type="InterPro" id="IPR036388">
    <property type="entry name" value="WH-like_DNA-bd_sf"/>
</dbReference>
<keyword evidence="2" id="KW-0238">DNA-binding</keyword>
<dbReference type="Proteomes" id="UP000319671">
    <property type="component" value="Unassembled WGS sequence"/>
</dbReference>
<dbReference type="PANTHER" id="PTHR30514">
    <property type="entry name" value="GLUCOKINASE"/>
    <property type="match status" value="1"/>
</dbReference>
<name>A0A561CX20_9BACI</name>
<dbReference type="GO" id="GO:0003700">
    <property type="term" value="F:DNA-binding transcription factor activity"/>
    <property type="evidence" value="ECO:0007669"/>
    <property type="project" value="InterPro"/>
</dbReference>
<dbReference type="InterPro" id="IPR047640">
    <property type="entry name" value="RpiR-like"/>
</dbReference>
<dbReference type="InterPro" id="IPR001347">
    <property type="entry name" value="SIS_dom"/>
</dbReference>
<dbReference type="InterPro" id="IPR000281">
    <property type="entry name" value="HTH_RpiR"/>
</dbReference>
<evidence type="ECO:0000256" key="1">
    <source>
        <dbReference type="ARBA" id="ARBA00023015"/>
    </source>
</evidence>
<evidence type="ECO:0000313" key="7">
    <source>
        <dbReference type="Proteomes" id="UP000319671"/>
    </source>
</evidence>
<dbReference type="GO" id="GO:0003677">
    <property type="term" value="F:DNA binding"/>
    <property type="evidence" value="ECO:0007669"/>
    <property type="project" value="UniProtKB-KW"/>
</dbReference>
<evidence type="ECO:0000256" key="2">
    <source>
        <dbReference type="ARBA" id="ARBA00023125"/>
    </source>
</evidence>
<proteinExistence type="predicted"/>
<dbReference type="GO" id="GO:0097367">
    <property type="term" value="F:carbohydrate derivative binding"/>
    <property type="evidence" value="ECO:0007669"/>
    <property type="project" value="InterPro"/>
</dbReference>
<dbReference type="Gene3D" id="3.40.50.10490">
    <property type="entry name" value="Glucose-6-phosphate isomerase like protein, domain 1"/>
    <property type="match status" value="1"/>
</dbReference>
<dbReference type="InterPro" id="IPR035472">
    <property type="entry name" value="RpiR-like_SIS"/>
</dbReference>
<dbReference type="PROSITE" id="PS51464">
    <property type="entry name" value="SIS"/>
    <property type="match status" value="1"/>
</dbReference>
<keyword evidence="1" id="KW-0805">Transcription regulation</keyword>
<dbReference type="RefSeq" id="WP_144567202.1">
    <property type="nucleotide sequence ID" value="NZ_VIVN01000012.1"/>
</dbReference>
<gene>
    <name evidence="6" type="ORF">FB550_112151</name>
</gene>
<keyword evidence="3" id="KW-0804">Transcription</keyword>
<dbReference type="EMBL" id="VIVN01000012">
    <property type="protein sequence ID" value="TWD95789.1"/>
    <property type="molecule type" value="Genomic_DNA"/>
</dbReference>
<feature type="domain" description="SIS" evidence="5">
    <location>
        <begin position="130"/>
        <end position="270"/>
    </location>
</feature>
<comment type="caution">
    <text evidence="6">The sequence shown here is derived from an EMBL/GenBank/DDBJ whole genome shotgun (WGS) entry which is preliminary data.</text>
</comment>
<evidence type="ECO:0000313" key="6">
    <source>
        <dbReference type="EMBL" id="TWD95789.1"/>
    </source>
</evidence>
<dbReference type="GO" id="GO:1901135">
    <property type="term" value="P:carbohydrate derivative metabolic process"/>
    <property type="evidence" value="ECO:0007669"/>
    <property type="project" value="InterPro"/>
</dbReference>
<dbReference type="InterPro" id="IPR046348">
    <property type="entry name" value="SIS_dom_sf"/>
</dbReference>
<dbReference type="InterPro" id="IPR009057">
    <property type="entry name" value="Homeodomain-like_sf"/>
</dbReference>
<dbReference type="PANTHER" id="PTHR30514:SF1">
    <property type="entry name" value="HTH-TYPE TRANSCRIPTIONAL REGULATOR HEXR-RELATED"/>
    <property type="match status" value="1"/>
</dbReference>
<dbReference type="CDD" id="cd05013">
    <property type="entry name" value="SIS_RpiR"/>
    <property type="match status" value="1"/>
</dbReference>
<sequence length="288" mass="31854">MSELNVNTNPGFFTRINAAMSRLRDSEKKIIEFIEQNQDEIIHLSITEVAERSETSESSVVRLCKRLGYKGFQDLKINLAKEVIAPEKQIHEVIEKGDDVVKIKKKVFQSNIQALYDSIEVCNDEELRKAVNAISNARFIEFYGTGGSGTVALDAHHKLLKLGIKSFAYNDTILQAMSASVLTDQDVVIGISHTGSNTDVLAALKLAKEAGATIICITNSSKSPITKISDIVLQTASNETLFRTDAISSRIAQLTIIDILVAAVANQQYELYYSNLQKTRKSTIDKKL</sequence>
<dbReference type="Pfam" id="PF01380">
    <property type="entry name" value="SIS"/>
    <property type="match status" value="1"/>
</dbReference>
<dbReference type="PROSITE" id="PS51071">
    <property type="entry name" value="HTH_RPIR"/>
    <property type="match status" value="1"/>
</dbReference>
<dbReference type="AlphaFoldDB" id="A0A561CX20"/>
<organism evidence="6 7">
    <name type="scientific">Neobacillus bataviensis</name>
    <dbReference type="NCBI Taxonomy" id="220685"/>
    <lineage>
        <taxon>Bacteria</taxon>
        <taxon>Bacillati</taxon>
        <taxon>Bacillota</taxon>
        <taxon>Bacilli</taxon>
        <taxon>Bacillales</taxon>
        <taxon>Bacillaceae</taxon>
        <taxon>Neobacillus</taxon>
    </lineage>
</organism>
<evidence type="ECO:0000259" key="5">
    <source>
        <dbReference type="PROSITE" id="PS51464"/>
    </source>
</evidence>
<evidence type="ECO:0000256" key="3">
    <source>
        <dbReference type="ARBA" id="ARBA00023163"/>
    </source>
</evidence>
<dbReference type="Gene3D" id="1.10.10.10">
    <property type="entry name" value="Winged helix-like DNA-binding domain superfamily/Winged helix DNA-binding domain"/>
    <property type="match status" value="1"/>
</dbReference>
<evidence type="ECO:0000259" key="4">
    <source>
        <dbReference type="PROSITE" id="PS51071"/>
    </source>
</evidence>